<evidence type="ECO:0000256" key="1">
    <source>
        <dbReference type="ARBA" id="ARBA00006987"/>
    </source>
</evidence>
<dbReference type="InterPro" id="IPR005064">
    <property type="entry name" value="BUG"/>
</dbReference>
<gene>
    <name evidence="3" type="ORF">CEY11_02585</name>
</gene>
<sequence length="329" mass="35144">MRRLPFAARIAGAVLGVTALMGFGDAAAASQSYPSRPVTVVVPFGTGGTTTILARLMADRLSHELGQTFIVENRPGAGGNIAFDYVARSRPDGYTLLMGPIGLAINPAIYHSLNFDPIKDFAPISLYGGVANILAVSPKLPIHNLQELIDYAKHNPGKLTQGSSGNGSSSHLAGEMLRAQAGINFIHVPYKGGAQAMQDLLANQISMLFDQVPAVLPQVQAGKVRAIGVTTQKRSSGAPNIPTLAEQGLPNFDVNVWFGFLAPKGTPKPVIDRLNASMNRILKNPEFVARLTSMGVDAMPSTPEQFQQYLEAETTRWKKVVEESGAKIE</sequence>
<feature type="signal peptide" evidence="2">
    <location>
        <begin position="1"/>
        <end position="28"/>
    </location>
</feature>
<dbReference type="PANTHER" id="PTHR42928">
    <property type="entry name" value="TRICARBOXYLATE-BINDING PROTEIN"/>
    <property type="match status" value="1"/>
</dbReference>
<dbReference type="PIRSF" id="PIRSF017082">
    <property type="entry name" value="YflP"/>
    <property type="match status" value="1"/>
</dbReference>
<evidence type="ECO:0000256" key="2">
    <source>
        <dbReference type="SAM" id="SignalP"/>
    </source>
</evidence>
<organism evidence="3 4">
    <name type="scientific">Candidimonas nitroreducens</name>
    <dbReference type="NCBI Taxonomy" id="683354"/>
    <lineage>
        <taxon>Bacteria</taxon>
        <taxon>Pseudomonadati</taxon>
        <taxon>Pseudomonadota</taxon>
        <taxon>Betaproteobacteria</taxon>
        <taxon>Burkholderiales</taxon>
        <taxon>Alcaligenaceae</taxon>
        <taxon>Candidimonas</taxon>
    </lineage>
</organism>
<feature type="chain" id="PRO_5013030848" evidence="2">
    <location>
        <begin position="29"/>
        <end position="329"/>
    </location>
</feature>
<dbReference type="EMBL" id="NJIH01000002">
    <property type="protein sequence ID" value="OWT65648.1"/>
    <property type="molecule type" value="Genomic_DNA"/>
</dbReference>
<dbReference type="CDD" id="cd13578">
    <property type="entry name" value="PBP2_Bug27"/>
    <property type="match status" value="1"/>
</dbReference>
<dbReference type="Gene3D" id="3.40.190.10">
    <property type="entry name" value="Periplasmic binding protein-like II"/>
    <property type="match status" value="1"/>
</dbReference>
<dbReference type="AlphaFoldDB" id="A0A225MWK4"/>
<keyword evidence="4" id="KW-1185">Reference proteome</keyword>
<dbReference type="OrthoDB" id="8678477at2"/>
<dbReference type="Pfam" id="PF03401">
    <property type="entry name" value="TctC"/>
    <property type="match status" value="1"/>
</dbReference>
<comment type="caution">
    <text evidence="3">The sequence shown here is derived from an EMBL/GenBank/DDBJ whole genome shotgun (WGS) entry which is preliminary data.</text>
</comment>
<dbReference type="PANTHER" id="PTHR42928:SF5">
    <property type="entry name" value="BLR1237 PROTEIN"/>
    <property type="match status" value="1"/>
</dbReference>
<protein>
    <submittedName>
        <fullName evidence="3">ABC transporter substrate-binding protein</fullName>
    </submittedName>
</protein>
<evidence type="ECO:0000313" key="4">
    <source>
        <dbReference type="Proteomes" id="UP000214603"/>
    </source>
</evidence>
<comment type="similarity">
    <text evidence="1">Belongs to the UPF0065 (bug) family.</text>
</comment>
<accession>A0A225MWK4</accession>
<reference evidence="4" key="1">
    <citation type="submission" date="2017-06" db="EMBL/GenBank/DDBJ databases">
        <title>Herbaspirillum phytohormonus sp. nov., isolated from the root nodule of Robinia pseudoacacia in lead-zinc mine.</title>
        <authorList>
            <person name="Fan M."/>
            <person name="Lin Y."/>
        </authorList>
    </citation>
    <scope>NUCLEOTIDE SEQUENCE [LARGE SCALE GENOMIC DNA]</scope>
    <source>
        <strain evidence="4">SC-089</strain>
    </source>
</reference>
<name>A0A225MWK4_9BURK</name>
<keyword evidence="2" id="KW-0732">Signal</keyword>
<dbReference type="InterPro" id="IPR042100">
    <property type="entry name" value="Bug_dom1"/>
</dbReference>
<dbReference type="Proteomes" id="UP000214603">
    <property type="component" value="Unassembled WGS sequence"/>
</dbReference>
<dbReference type="Gene3D" id="3.40.190.150">
    <property type="entry name" value="Bordetella uptake gene, domain 1"/>
    <property type="match status" value="1"/>
</dbReference>
<evidence type="ECO:0000313" key="3">
    <source>
        <dbReference type="EMBL" id="OWT65648.1"/>
    </source>
</evidence>
<dbReference type="SUPFAM" id="SSF53850">
    <property type="entry name" value="Periplasmic binding protein-like II"/>
    <property type="match status" value="1"/>
</dbReference>
<proteinExistence type="inferred from homology"/>